<keyword evidence="2" id="KW-1185">Reference proteome</keyword>
<reference evidence="1 2" key="2">
    <citation type="journal article" date="2016" name="Environ. Microbiol. Rep.">
        <title>Metagenomic evidence for the presence of phototrophic Gemmatimonadetes bacteria in diverse environments.</title>
        <authorList>
            <person name="Zeng Y."/>
            <person name="Baumbach J."/>
            <person name="Barbosa E.G."/>
            <person name="Azevedo V."/>
            <person name="Zhang C."/>
            <person name="Koblizek M."/>
        </authorList>
    </citation>
    <scope>NUCLEOTIDE SEQUENCE [LARGE SCALE GENOMIC DNA]</scope>
    <source>
        <strain evidence="1 2">AP64</strain>
    </source>
</reference>
<evidence type="ECO:0000313" key="2">
    <source>
        <dbReference type="Proteomes" id="UP000076404"/>
    </source>
</evidence>
<dbReference type="EMBL" id="CP011454">
    <property type="protein sequence ID" value="AMW03673.1"/>
    <property type="molecule type" value="Genomic_DNA"/>
</dbReference>
<dbReference type="KEGG" id="gph:GEMMAAP_00055"/>
<evidence type="ECO:0000313" key="1">
    <source>
        <dbReference type="EMBL" id="AMW03673.1"/>
    </source>
</evidence>
<gene>
    <name evidence="1" type="ORF">GEMMAAP_00055</name>
</gene>
<dbReference type="AlphaFoldDB" id="A0A143BGF5"/>
<accession>A0A143BGF5</accession>
<reference evidence="1 2" key="1">
    <citation type="journal article" date="2014" name="Proc. Natl. Acad. Sci. U.S.A.">
        <title>Functional type 2 photosynthetic reaction centers found in the rare bacterial phylum Gemmatimonadetes.</title>
        <authorList>
            <person name="Zeng Y."/>
            <person name="Feng F."/>
            <person name="Medova H."/>
            <person name="Dean J."/>
            <person name="Koblizek M."/>
        </authorList>
    </citation>
    <scope>NUCLEOTIDE SEQUENCE [LARGE SCALE GENOMIC DNA]</scope>
    <source>
        <strain evidence="1 2">AP64</strain>
    </source>
</reference>
<proteinExistence type="predicted"/>
<organism evidence="1 2">
    <name type="scientific">Gemmatimonas phototrophica</name>
    <dbReference type="NCBI Taxonomy" id="1379270"/>
    <lineage>
        <taxon>Bacteria</taxon>
        <taxon>Pseudomonadati</taxon>
        <taxon>Gemmatimonadota</taxon>
        <taxon>Gemmatimonadia</taxon>
        <taxon>Gemmatimonadales</taxon>
        <taxon>Gemmatimonadaceae</taxon>
        <taxon>Gemmatimonas</taxon>
    </lineage>
</organism>
<sequence>MMRLRELTFAQGCREFALRKAGMIHAMDGGLWLHRHVWKGEPLVHLVSTDRARLVAFGTALGLPEHRLQYKPLKDPRSELRREAWHWDLGGPVYPPLDARLLTP</sequence>
<dbReference type="Proteomes" id="UP000076404">
    <property type="component" value="Chromosome"/>
</dbReference>
<protein>
    <submittedName>
        <fullName evidence="1">Uncharacterized protein</fullName>
    </submittedName>
</protein>
<name>A0A143BGF5_9BACT</name>
<dbReference type="eggNOG" id="ENOG50348GD">
    <property type="taxonomic scope" value="Bacteria"/>
</dbReference>